<accession>A0ABS5UAQ2</accession>
<keyword evidence="4" id="KW-1185">Reference proteome</keyword>
<evidence type="ECO:0000256" key="1">
    <source>
        <dbReference type="PROSITE-ProRule" id="PRU00339"/>
    </source>
</evidence>
<dbReference type="PANTHER" id="PTHR12558:SF13">
    <property type="entry name" value="CELL DIVISION CYCLE PROTEIN 27 HOMOLOG"/>
    <property type="match status" value="1"/>
</dbReference>
<dbReference type="EMBL" id="JAHDYS010000012">
    <property type="protein sequence ID" value="MBT1072730.1"/>
    <property type="molecule type" value="Genomic_DNA"/>
</dbReference>
<dbReference type="Pfam" id="PF13174">
    <property type="entry name" value="TPR_6"/>
    <property type="match status" value="1"/>
</dbReference>
<name>A0ABS5UAQ2_9BACT</name>
<feature type="region of interest" description="Disordered" evidence="2">
    <location>
        <begin position="204"/>
        <end position="225"/>
    </location>
</feature>
<gene>
    <name evidence="3" type="ORF">KJB30_13110</name>
</gene>
<feature type="repeat" description="TPR" evidence="1">
    <location>
        <begin position="46"/>
        <end position="79"/>
    </location>
</feature>
<sequence>MMNSQNLILIEGAATYERILNDIREVEVDEAIRNLKDFLKIYPDFARAHNDLAVLYHRAGDSLKALAHHEKAHKLDPANITYQKNLADFYFVELEWTGDAIHIYLGILKDNPFDIEALNALGYISLQIGRKEQARQYFNRTLQLDSYNQSAQQALQQLLPPGESASAPQPAAPPVQPAQPAPTIQPAQPAPVVPSFQELFKAAQPAPVPAAAPPQQKQQGEPPRSADQLYREALQLANSGKTDEAIQLLEKIVQQSPDHAVGHNDLGVLHQKSGQPEKSRLHHEEAARLQPANKVFQKNLADLLYAEFGEVEEALNIYVRLQAKAPQDIEILKAIASICLSIGKESDARFFLERILTLQPWDREAQEALKELKTAGKDKI</sequence>
<evidence type="ECO:0000256" key="2">
    <source>
        <dbReference type="SAM" id="MobiDB-lite"/>
    </source>
</evidence>
<dbReference type="InterPro" id="IPR011990">
    <property type="entry name" value="TPR-like_helical_dom_sf"/>
</dbReference>
<dbReference type="RefSeq" id="WP_214300016.1">
    <property type="nucleotide sequence ID" value="NZ_JAHDYS010000012.1"/>
</dbReference>
<dbReference type="Gene3D" id="1.25.40.10">
    <property type="entry name" value="Tetratricopeptide repeat domain"/>
    <property type="match status" value="2"/>
</dbReference>
<feature type="repeat" description="TPR" evidence="1">
    <location>
        <begin position="115"/>
        <end position="148"/>
    </location>
</feature>
<dbReference type="PANTHER" id="PTHR12558">
    <property type="entry name" value="CELL DIVISION CYCLE 16,23,27"/>
    <property type="match status" value="1"/>
</dbReference>
<dbReference type="Pfam" id="PF13432">
    <property type="entry name" value="TPR_16"/>
    <property type="match status" value="2"/>
</dbReference>
<keyword evidence="1" id="KW-0802">TPR repeat</keyword>
<dbReference type="SMART" id="SM00028">
    <property type="entry name" value="TPR"/>
    <property type="match status" value="5"/>
</dbReference>
<proteinExistence type="predicted"/>
<dbReference type="SUPFAM" id="SSF48452">
    <property type="entry name" value="TPR-like"/>
    <property type="match status" value="1"/>
</dbReference>
<feature type="compositionally biased region" description="Low complexity" evidence="2">
    <location>
        <begin position="160"/>
        <end position="169"/>
    </location>
</feature>
<protein>
    <submittedName>
        <fullName evidence="3">Tetratricopeptide repeat protein</fullName>
    </submittedName>
</protein>
<dbReference type="Proteomes" id="UP000784128">
    <property type="component" value="Unassembled WGS sequence"/>
</dbReference>
<feature type="compositionally biased region" description="Pro residues" evidence="2">
    <location>
        <begin position="170"/>
        <end position="180"/>
    </location>
</feature>
<comment type="caution">
    <text evidence="3">The sequence shown here is derived from an EMBL/GenBank/DDBJ whole genome shotgun (WGS) entry which is preliminary data.</text>
</comment>
<reference evidence="3 4" key="1">
    <citation type="submission" date="2021-05" db="EMBL/GenBank/DDBJ databases">
        <title>The draft genome of Geobacter chapellei DSM 13688.</title>
        <authorList>
            <person name="Xu Z."/>
            <person name="Masuda Y."/>
            <person name="Itoh H."/>
            <person name="Senoo K."/>
        </authorList>
    </citation>
    <scope>NUCLEOTIDE SEQUENCE [LARGE SCALE GENOMIC DNA]</scope>
    <source>
        <strain evidence="3 4">DSM 13688</strain>
    </source>
</reference>
<feature type="compositionally biased region" description="Low complexity" evidence="2">
    <location>
        <begin position="213"/>
        <end position="223"/>
    </location>
</feature>
<feature type="repeat" description="TPR" evidence="1">
    <location>
        <begin position="226"/>
        <end position="259"/>
    </location>
</feature>
<evidence type="ECO:0000313" key="4">
    <source>
        <dbReference type="Proteomes" id="UP000784128"/>
    </source>
</evidence>
<dbReference type="PROSITE" id="PS50005">
    <property type="entry name" value="TPR"/>
    <property type="match status" value="3"/>
</dbReference>
<evidence type="ECO:0000313" key="3">
    <source>
        <dbReference type="EMBL" id="MBT1072730.1"/>
    </source>
</evidence>
<feature type="region of interest" description="Disordered" evidence="2">
    <location>
        <begin position="160"/>
        <end position="189"/>
    </location>
</feature>
<dbReference type="InterPro" id="IPR019734">
    <property type="entry name" value="TPR_rpt"/>
</dbReference>
<organism evidence="3 4">
    <name type="scientific">Pelotalea chapellei</name>
    <dbReference type="NCBI Taxonomy" id="44671"/>
    <lineage>
        <taxon>Bacteria</taxon>
        <taxon>Pseudomonadati</taxon>
        <taxon>Thermodesulfobacteriota</taxon>
        <taxon>Desulfuromonadia</taxon>
        <taxon>Geobacterales</taxon>
        <taxon>Geobacteraceae</taxon>
        <taxon>Pelotalea</taxon>
    </lineage>
</organism>